<evidence type="ECO:0000313" key="1">
    <source>
        <dbReference type="EMBL" id="OHA59946.1"/>
    </source>
</evidence>
<dbReference type="AlphaFoldDB" id="A0A1G2QH78"/>
<name>A0A1G2QH78_9BACT</name>
<sequence length="114" mass="12210">MLLRAESRPSSDRYFVSKLVEEGTSAPYRVLFWGTPLAPGLEIWSTRWVTGEEGVTGAGGVGTLALGATTGEVGAPGKFRLEPAYIRFGFLILGFAFSRASIDVPCCLAIPDRV</sequence>
<dbReference type="Proteomes" id="UP000177838">
    <property type="component" value="Unassembled WGS sequence"/>
</dbReference>
<dbReference type="STRING" id="1802439.A2589_02835"/>
<dbReference type="EMBL" id="MHTK01000004">
    <property type="protein sequence ID" value="OHA59946.1"/>
    <property type="molecule type" value="Genomic_DNA"/>
</dbReference>
<proteinExistence type="predicted"/>
<protein>
    <submittedName>
        <fullName evidence="1">Uncharacterized protein</fullName>
    </submittedName>
</protein>
<reference evidence="1 2" key="1">
    <citation type="journal article" date="2016" name="Nat. Commun.">
        <title>Thousands of microbial genomes shed light on interconnected biogeochemical processes in an aquifer system.</title>
        <authorList>
            <person name="Anantharaman K."/>
            <person name="Brown C.T."/>
            <person name="Hug L.A."/>
            <person name="Sharon I."/>
            <person name="Castelle C.J."/>
            <person name="Probst A.J."/>
            <person name="Thomas B.C."/>
            <person name="Singh A."/>
            <person name="Wilkins M.J."/>
            <person name="Karaoz U."/>
            <person name="Brodie E.L."/>
            <person name="Williams K.H."/>
            <person name="Hubbard S.S."/>
            <person name="Banfield J.F."/>
        </authorList>
    </citation>
    <scope>NUCLEOTIDE SEQUENCE [LARGE SCALE GENOMIC DNA]</scope>
</reference>
<accession>A0A1G2QH78</accession>
<organism evidence="1 2">
    <name type="scientific">Candidatus Vogelbacteria bacterium RIFOXYD1_FULL_46_19</name>
    <dbReference type="NCBI Taxonomy" id="1802439"/>
    <lineage>
        <taxon>Bacteria</taxon>
        <taxon>Candidatus Vogeliibacteriota</taxon>
    </lineage>
</organism>
<gene>
    <name evidence="1" type="ORF">A2589_02835</name>
</gene>
<comment type="caution">
    <text evidence="1">The sequence shown here is derived from an EMBL/GenBank/DDBJ whole genome shotgun (WGS) entry which is preliminary data.</text>
</comment>
<evidence type="ECO:0000313" key="2">
    <source>
        <dbReference type="Proteomes" id="UP000177838"/>
    </source>
</evidence>